<reference evidence="1" key="1">
    <citation type="submission" date="2024-06" db="UniProtKB">
        <authorList>
            <consortium name="Ensembl"/>
        </authorList>
    </citation>
    <scope>IDENTIFICATION</scope>
</reference>
<proteinExistence type="predicted"/>
<dbReference type="EMBL" id="AEYP01006079">
    <property type="status" value="NOT_ANNOTATED_CDS"/>
    <property type="molecule type" value="Genomic_DNA"/>
</dbReference>
<dbReference type="InParanoid" id="M3Z558"/>
<evidence type="ECO:0000313" key="1">
    <source>
        <dbReference type="Ensembl" id="ENSMPUP00000018720.1"/>
    </source>
</evidence>
<dbReference type="HOGENOM" id="CLU_995834_0_0_1"/>
<protein>
    <submittedName>
        <fullName evidence="1">Uncharacterized protein</fullName>
    </submittedName>
</protein>
<dbReference type="AlphaFoldDB" id="M3Z558"/>
<organism evidence="1">
    <name type="scientific">Mustela putorius furo</name>
    <name type="common">European domestic ferret</name>
    <name type="synonym">Mustela furo</name>
    <dbReference type="NCBI Taxonomy" id="9669"/>
    <lineage>
        <taxon>Eukaryota</taxon>
        <taxon>Metazoa</taxon>
        <taxon>Chordata</taxon>
        <taxon>Craniata</taxon>
        <taxon>Vertebrata</taxon>
        <taxon>Euteleostomi</taxon>
        <taxon>Mammalia</taxon>
        <taxon>Eutheria</taxon>
        <taxon>Laurasiatheria</taxon>
        <taxon>Carnivora</taxon>
        <taxon>Caniformia</taxon>
        <taxon>Musteloidea</taxon>
        <taxon>Mustelidae</taxon>
        <taxon>Mustelinae</taxon>
        <taxon>Mustela</taxon>
    </lineage>
</organism>
<name>M3Z558_MUSPF</name>
<accession>M3Z558</accession>
<sequence>MTCLPVGLSSLKLGTALQLPERSLLDVGWPRGRGGGFGQKASNLNIMVPSLVSLALVLENTQKLIRALPFPFILHCALNLKGFFLYLWAPPWPQAPPSQFLAAPDSWFLGREGLANTAELPVWTISDLPKCDAEAFSPKLAGGPEEAHMPSSVSGPQPVGCARSGLASAPSSLTPFPSIIPISSPGLAPARYLSTDLFPKNPCPALTVSTHPALFPSSPPTNHLPQGHWVHNTLCRALTQVESQPCPTWQPMEGSQQRQKPRATAQYLAGLSVFRTTHSP</sequence>
<dbReference type="Ensembl" id="ENSMPUT00000018992.1">
    <property type="protein sequence ID" value="ENSMPUP00000018720.1"/>
    <property type="gene ID" value="ENSMPUG00000018840.1"/>
</dbReference>